<dbReference type="Proteomes" id="UP000238390">
    <property type="component" value="Chromosome"/>
</dbReference>
<name>A0A2R3J2R6_9PSED</name>
<organism evidence="1 2">
    <name type="scientific">Pseudomonas paraeruginosa</name>
    <dbReference type="NCBI Taxonomy" id="2994495"/>
    <lineage>
        <taxon>Bacteria</taxon>
        <taxon>Pseudomonadati</taxon>
        <taxon>Pseudomonadota</taxon>
        <taxon>Gammaproteobacteria</taxon>
        <taxon>Pseudomonadales</taxon>
        <taxon>Pseudomonadaceae</taxon>
        <taxon>Pseudomonas</taxon>
    </lineage>
</organism>
<gene>
    <name evidence="1" type="ORF">CSB93_1210</name>
</gene>
<proteinExistence type="predicted"/>
<evidence type="ECO:0000313" key="2">
    <source>
        <dbReference type="Proteomes" id="UP000238390"/>
    </source>
</evidence>
<dbReference type="EMBL" id="CP027169">
    <property type="protein sequence ID" value="AVK08469.1"/>
    <property type="molecule type" value="Genomic_DNA"/>
</dbReference>
<sequence>MLALLIAWAVLPEWLRIPVEGARARDWNQRTLVRAQGPLRSAQGHRHLRPQRHPVPSASWRLHYYAYLDSLGV</sequence>
<dbReference type="AlphaFoldDB" id="A0A2R3J2R6"/>
<reference evidence="1 2" key="1">
    <citation type="submission" date="2018-02" db="EMBL/GenBank/DDBJ databases">
        <title>FDA/CDC Antimicrobial Resistant Isolate Bank Genome Sequencing.</title>
        <authorList>
            <person name="Benahmed F.H."/>
            <person name="Lutgring J.D."/>
            <person name="Yoo B."/>
            <person name="Machado M."/>
            <person name="Brown A."/>
            <person name="McAllister G."/>
            <person name="Perry A."/>
            <person name="Halpin A.L."/>
            <person name="Vavikolanu K."/>
            <person name="Ott S."/>
            <person name="Zhao X."/>
            <person name="Tallon L.J."/>
            <person name="Sadzewicz L."/>
            <person name="Aluvathingal J."/>
            <person name="Nadendla S."/>
            <person name="Voskania-kordi A."/>
            <person name="Simonyan V."/>
            <person name="Patel J."/>
            <person name="Shawar R.M."/>
        </authorList>
    </citation>
    <scope>NUCLEOTIDE SEQUENCE [LARGE SCALE GENOMIC DNA]</scope>
    <source>
        <strain evidence="1 2">AR_0356</strain>
    </source>
</reference>
<evidence type="ECO:0000313" key="1">
    <source>
        <dbReference type="EMBL" id="AVK08469.1"/>
    </source>
</evidence>
<keyword evidence="2" id="KW-1185">Reference proteome</keyword>
<protein>
    <submittedName>
        <fullName evidence="1">Uncharacterized protein</fullName>
    </submittedName>
</protein>
<accession>A0A2R3J2R6</accession>